<dbReference type="Proteomes" id="UP001374584">
    <property type="component" value="Unassembled WGS sequence"/>
</dbReference>
<gene>
    <name evidence="1" type="ORF">VNO80_05599</name>
</gene>
<dbReference type="EMBL" id="JAYMYR010000003">
    <property type="protein sequence ID" value="KAK7372226.1"/>
    <property type="molecule type" value="Genomic_DNA"/>
</dbReference>
<reference evidence="1 2" key="1">
    <citation type="submission" date="2024-01" db="EMBL/GenBank/DDBJ databases">
        <title>The genomes of 5 underutilized Papilionoideae crops provide insights into root nodulation and disease resistanc.</title>
        <authorList>
            <person name="Jiang F."/>
        </authorList>
    </citation>
    <scope>NUCLEOTIDE SEQUENCE [LARGE SCALE GENOMIC DNA]</scope>
    <source>
        <strain evidence="1">JINMINGXINNONG_FW02</strain>
        <tissue evidence="1">Leaves</tissue>
    </source>
</reference>
<evidence type="ECO:0000313" key="1">
    <source>
        <dbReference type="EMBL" id="KAK7372226.1"/>
    </source>
</evidence>
<organism evidence="1 2">
    <name type="scientific">Phaseolus coccineus</name>
    <name type="common">Scarlet runner bean</name>
    <name type="synonym">Phaseolus multiflorus</name>
    <dbReference type="NCBI Taxonomy" id="3886"/>
    <lineage>
        <taxon>Eukaryota</taxon>
        <taxon>Viridiplantae</taxon>
        <taxon>Streptophyta</taxon>
        <taxon>Embryophyta</taxon>
        <taxon>Tracheophyta</taxon>
        <taxon>Spermatophyta</taxon>
        <taxon>Magnoliopsida</taxon>
        <taxon>eudicotyledons</taxon>
        <taxon>Gunneridae</taxon>
        <taxon>Pentapetalae</taxon>
        <taxon>rosids</taxon>
        <taxon>fabids</taxon>
        <taxon>Fabales</taxon>
        <taxon>Fabaceae</taxon>
        <taxon>Papilionoideae</taxon>
        <taxon>50 kb inversion clade</taxon>
        <taxon>NPAAA clade</taxon>
        <taxon>indigoferoid/millettioid clade</taxon>
        <taxon>Phaseoleae</taxon>
        <taxon>Phaseolus</taxon>
    </lineage>
</organism>
<keyword evidence="2" id="KW-1185">Reference proteome</keyword>
<name>A0AAN9NFX8_PHACN</name>
<accession>A0AAN9NFX8</accession>
<evidence type="ECO:0000313" key="2">
    <source>
        <dbReference type="Proteomes" id="UP001374584"/>
    </source>
</evidence>
<comment type="caution">
    <text evidence="1">The sequence shown here is derived from an EMBL/GenBank/DDBJ whole genome shotgun (WGS) entry which is preliminary data.</text>
</comment>
<dbReference type="AlphaFoldDB" id="A0AAN9NFX8"/>
<sequence length="74" mass="8264">MLVNSVLFENKDDHMWPRFTCFEAGRKSPGGQTMESLKGGKRVVVCNEGKDTENLVQVSMSTVLEKTKTLANPF</sequence>
<protein>
    <submittedName>
        <fullName evidence="1">Uncharacterized protein</fullName>
    </submittedName>
</protein>
<proteinExistence type="predicted"/>